<dbReference type="EMBL" id="AE016827">
    <property type="protein sequence ID" value="AAU37070.1"/>
    <property type="molecule type" value="Genomic_DNA"/>
</dbReference>
<dbReference type="GO" id="GO:0005524">
    <property type="term" value="F:ATP binding"/>
    <property type="evidence" value="ECO:0007669"/>
    <property type="project" value="UniProtKB-KW"/>
</dbReference>
<protein>
    <submittedName>
        <fullName evidence="11">DppD protein</fullName>
    </submittedName>
</protein>
<reference evidence="11 12" key="1">
    <citation type="journal article" date="2004" name="Nat. Biotechnol.">
        <title>The genome sequence of the capnophilic rumen bacterium Mannheimia succiniciproducens.</title>
        <authorList>
            <person name="Hong S.H."/>
            <person name="Kim J.S."/>
            <person name="Lee S.Y."/>
            <person name="In Y.H."/>
            <person name="Choi S.S."/>
            <person name="Rih J.-K."/>
            <person name="Kim C.H."/>
            <person name="Jeong H."/>
            <person name="Hur C.G."/>
            <person name="Kim J.J."/>
        </authorList>
    </citation>
    <scope>NUCLEOTIDE SEQUENCE [LARGE SCALE GENOMIC DNA]</scope>
    <source>
        <strain evidence="12">KCTC 0769BP / MBEL55E</strain>
    </source>
</reference>
<dbReference type="GO" id="GO:0005886">
    <property type="term" value="C:plasma membrane"/>
    <property type="evidence" value="ECO:0007669"/>
    <property type="project" value="UniProtKB-SubCell"/>
</dbReference>
<keyword evidence="8" id="KW-1278">Translocase</keyword>
<dbReference type="InterPro" id="IPR003593">
    <property type="entry name" value="AAA+_ATPase"/>
</dbReference>
<name>Q65VE0_MANSM</name>
<dbReference type="Pfam" id="PF00005">
    <property type="entry name" value="ABC_tran"/>
    <property type="match status" value="1"/>
</dbReference>
<dbReference type="PROSITE" id="PS00211">
    <property type="entry name" value="ABC_TRANSPORTER_1"/>
    <property type="match status" value="1"/>
</dbReference>
<keyword evidence="4" id="KW-1003">Cell membrane</keyword>
<evidence type="ECO:0000313" key="11">
    <source>
        <dbReference type="EMBL" id="AAU37070.1"/>
    </source>
</evidence>
<evidence type="ECO:0000313" key="12">
    <source>
        <dbReference type="Proteomes" id="UP000000607"/>
    </source>
</evidence>
<dbReference type="InterPro" id="IPR003439">
    <property type="entry name" value="ABC_transporter-like_ATP-bd"/>
</dbReference>
<dbReference type="STRING" id="221988.MS0463"/>
<accession>Q65VE0</accession>
<evidence type="ECO:0000256" key="5">
    <source>
        <dbReference type="ARBA" id="ARBA00022519"/>
    </source>
</evidence>
<comment type="similarity">
    <text evidence="2">Belongs to the ABC transporter superfamily.</text>
</comment>
<dbReference type="CDD" id="cd03257">
    <property type="entry name" value="ABC_NikE_OppD_transporters"/>
    <property type="match status" value="1"/>
</dbReference>
<proteinExistence type="inferred from homology"/>
<keyword evidence="5" id="KW-0997">Cell inner membrane</keyword>
<keyword evidence="12" id="KW-1185">Reference proteome</keyword>
<evidence type="ECO:0000256" key="4">
    <source>
        <dbReference type="ARBA" id="ARBA00022475"/>
    </source>
</evidence>
<evidence type="ECO:0000256" key="8">
    <source>
        <dbReference type="ARBA" id="ARBA00022967"/>
    </source>
</evidence>
<comment type="subcellular location">
    <subcellularLocation>
        <location evidence="1">Cell inner membrane</location>
        <topology evidence="1">Peripheral membrane protein</topology>
    </subcellularLocation>
</comment>
<dbReference type="OrthoDB" id="6849577at2"/>
<evidence type="ECO:0000259" key="10">
    <source>
        <dbReference type="PROSITE" id="PS50893"/>
    </source>
</evidence>
<evidence type="ECO:0000256" key="7">
    <source>
        <dbReference type="ARBA" id="ARBA00022840"/>
    </source>
</evidence>
<keyword evidence="7" id="KW-0067">ATP-binding</keyword>
<dbReference type="InterPro" id="IPR050388">
    <property type="entry name" value="ABC_Ni/Peptide_Import"/>
</dbReference>
<evidence type="ECO:0000256" key="1">
    <source>
        <dbReference type="ARBA" id="ARBA00004417"/>
    </source>
</evidence>
<dbReference type="Gene3D" id="3.40.50.300">
    <property type="entry name" value="P-loop containing nucleotide triphosphate hydrolases"/>
    <property type="match status" value="1"/>
</dbReference>
<dbReference type="HOGENOM" id="CLU_000604_1_23_6"/>
<evidence type="ECO:0000256" key="3">
    <source>
        <dbReference type="ARBA" id="ARBA00022448"/>
    </source>
</evidence>
<keyword evidence="6" id="KW-0547">Nucleotide-binding</keyword>
<gene>
    <name evidence="11" type="primary">dppD</name>
    <name evidence="11" type="ordered locus">MS0463</name>
</gene>
<dbReference type="RefSeq" id="WP_011199645.1">
    <property type="nucleotide sequence ID" value="NC_006300.1"/>
</dbReference>
<feature type="domain" description="ABC transporter" evidence="10">
    <location>
        <begin position="6"/>
        <end position="261"/>
    </location>
</feature>
<organism evidence="11 12">
    <name type="scientific">Mannheimia succiniciproducens (strain KCTC 0769BP / MBEL55E)</name>
    <dbReference type="NCBI Taxonomy" id="221988"/>
    <lineage>
        <taxon>Bacteria</taxon>
        <taxon>Pseudomonadati</taxon>
        <taxon>Pseudomonadota</taxon>
        <taxon>Gammaproteobacteria</taxon>
        <taxon>Pasteurellales</taxon>
        <taxon>Pasteurellaceae</taxon>
        <taxon>Basfia</taxon>
    </lineage>
</organism>
<keyword evidence="3" id="KW-0813">Transport</keyword>
<sequence length="279" mass="31292">MNKPIIRFDNFSIENPDSDRPLIAPLNLTLPPYRTLALVGESGSGKTLLGRSILGLLPEQLNTTGNIYFQDKKIISVTGTPTVDDKQKTNEIATLEIRGKAVSFIMQNAINAFDPLFSLQDQFCETLQKHTALSYRQALIKAQQSVSKVKLSSALLKRLPSQLSGGQLQRMMLALTFALEPELVIADEPTSALDSLTQFELLPLFKQMAKERSMIFITHDLALVQELADDIAVLKRGEIVEFRAKSILFSHPQHPYTQYLLAMRAKLNQPFARLVRKKQ</sequence>
<evidence type="ECO:0000256" key="2">
    <source>
        <dbReference type="ARBA" id="ARBA00005417"/>
    </source>
</evidence>
<dbReference type="PANTHER" id="PTHR43297">
    <property type="entry name" value="OLIGOPEPTIDE TRANSPORT ATP-BINDING PROTEIN APPD"/>
    <property type="match status" value="1"/>
</dbReference>
<dbReference type="PROSITE" id="PS50893">
    <property type="entry name" value="ABC_TRANSPORTER_2"/>
    <property type="match status" value="1"/>
</dbReference>
<dbReference type="AlphaFoldDB" id="Q65VE0"/>
<dbReference type="PANTHER" id="PTHR43297:SF14">
    <property type="entry name" value="ATPASE AAA-TYPE CORE DOMAIN-CONTAINING PROTEIN"/>
    <property type="match status" value="1"/>
</dbReference>
<dbReference type="GO" id="GO:0016887">
    <property type="term" value="F:ATP hydrolysis activity"/>
    <property type="evidence" value="ECO:0007669"/>
    <property type="project" value="InterPro"/>
</dbReference>
<dbReference type="eggNOG" id="COG0444">
    <property type="taxonomic scope" value="Bacteria"/>
</dbReference>
<evidence type="ECO:0000256" key="9">
    <source>
        <dbReference type="ARBA" id="ARBA00023136"/>
    </source>
</evidence>
<dbReference type="InterPro" id="IPR017871">
    <property type="entry name" value="ABC_transporter-like_CS"/>
</dbReference>
<dbReference type="SMART" id="SM00382">
    <property type="entry name" value="AAA"/>
    <property type="match status" value="1"/>
</dbReference>
<dbReference type="KEGG" id="msu:MS0463"/>
<keyword evidence="9" id="KW-0472">Membrane</keyword>
<evidence type="ECO:0000256" key="6">
    <source>
        <dbReference type="ARBA" id="ARBA00022741"/>
    </source>
</evidence>
<dbReference type="Proteomes" id="UP000000607">
    <property type="component" value="Chromosome"/>
</dbReference>
<dbReference type="InterPro" id="IPR027417">
    <property type="entry name" value="P-loop_NTPase"/>
</dbReference>
<dbReference type="SUPFAM" id="SSF52540">
    <property type="entry name" value="P-loop containing nucleoside triphosphate hydrolases"/>
    <property type="match status" value="1"/>
</dbReference>